<dbReference type="NCBIfam" id="TIGR04183">
    <property type="entry name" value="Por_Secre_tail"/>
    <property type="match status" value="1"/>
</dbReference>
<dbReference type="Pfam" id="PF18962">
    <property type="entry name" value="Por_Secre_tail"/>
    <property type="match status" value="1"/>
</dbReference>
<comment type="caution">
    <text evidence="5">The sequence shown here is derived from an EMBL/GenBank/DDBJ whole genome shotgun (WGS) entry which is preliminary data.</text>
</comment>
<reference evidence="5 6" key="1">
    <citation type="submission" date="2020-11" db="EMBL/GenBank/DDBJ databases">
        <title>Winogradskyella marina sp. nov., isolated from marine sediment.</title>
        <authorList>
            <person name="Bo J."/>
            <person name="Wang S."/>
            <person name="Song X."/>
            <person name="Du Z."/>
        </authorList>
    </citation>
    <scope>NUCLEOTIDE SEQUENCE [LARGE SCALE GENOMIC DNA]</scope>
    <source>
        <strain evidence="5 6">F6397</strain>
    </source>
</reference>
<gene>
    <name evidence="5" type="ORF">ITJ86_11700</name>
</gene>
<evidence type="ECO:0000256" key="2">
    <source>
        <dbReference type="ARBA" id="ARBA00022729"/>
    </source>
</evidence>
<feature type="chain" id="PRO_5047092480" evidence="3">
    <location>
        <begin position="20"/>
        <end position="537"/>
    </location>
</feature>
<protein>
    <submittedName>
        <fullName evidence="5">Family 16 glycosylhydrolase</fullName>
    </submittedName>
</protein>
<feature type="signal peptide" evidence="3">
    <location>
        <begin position="1"/>
        <end position="19"/>
    </location>
</feature>
<dbReference type="EMBL" id="JADOET010000009">
    <property type="protein sequence ID" value="MBF8150565.1"/>
    <property type="molecule type" value="Genomic_DNA"/>
</dbReference>
<accession>A0ABS0EJD4</accession>
<evidence type="ECO:0000313" key="6">
    <source>
        <dbReference type="Proteomes" id="UP000611215"/>
    </source>
</evidence>
<keyword evidence="6" id="KW-1185">Reference proteome</keyword>
<dbReference type="SUPFAM" id="SSF49899">
    <property type="entry name" value="Concanavalin A-like lectins/glucanases"/>
    <property type="match status" value="1"/>
</dbReference>
<dbReference type="Pfam" id="PF00722">
    <property type="entry name" value="Glyco_hydro_16"/>
    <property type="match status" value="1"/>
</dbReference>
<organism evidence="5 6">
    <name type="scientific">Winogradskyella marina</name>
    <dbReference type="NCBI Taxonomy" id="2785530"/>
    <lineage>
        <taxon>Bacteria</taxon>
        <taxon>Pseudomonadati</taxon>
        <taxon>Bacteroidota</taxon>
        <taxon>Flavobacteriia</taxon>
        <taxon>Flavobacteriales</taxon>
        <taxon>Flavobacteriaceae</taxon>
        <taxon>Winogradskyella</taxon>
    </lineage>
</organism>
<dbReference type="Gene3D" id="2.60.120.260">
    <property type="entry name" value="Galactose-binding domain-like"/>
    <property type="match status" value="1"/>
</dbReference>
<sequence>MIRLYLVLITILFGFNLNAQSVEDDFEGDGTITTWFGDDCGLDTNFNNPYQEGINVSNTVLEYNDEGGSYGNVRFDVSSNFDLTINNSFSLKIYVPSSGITGNQTNQVSLKLQDGTLNEPWTTQSEIIKPILLDQWQELVFNFEADNYINLDSSSLPPIQRTDFNRVVLQINGENNTDLVLAYLDDILHFDTVSNDPIYDHLVWSDEFDDDGAINSSKWFHQTQLPYGGSWFNGEIQHYTNREDNALVSDGFLNIIAKKETYTDQSVTKQYTSARLNSKFAFTYGKVEIRAKLPSGVGTWPAIWMLGKNINEDGGYWDTQGFGTTSWPACGEIDIMEHWGHNQNYVQSAMHTPSSYGGTINVGGQTVGTVSSEFHVYTLEWSPEKMVFAVDGNVHYTYNPELKDTNTWPFDAEHYLLLNFAIQSNIEASFTQDAMVIDYIRVYQESPLHVDDLEETELIAFYPNPVKSVLNISSQEFIDNNATMQVADISGRLVSEKQCQFINGHMNFDVSSLRNGVYFFSLILENGITNTFKFIKQ</sequence>
<dbReference type="PANTHER" id="PTHR10963">
    <property type="entry name" value="GLYCOSYL HYDROLASE-RELATED"/>
    <property type="match status" value="1"/>
</dbReference>
<evidence type="ECO:0000256" key="3">
    <source>
        <dbReference type="SAM" id="SignalP"/>
    </source>
</evidence>
<proteinExistence type="inferred from homology"/>
<dbReference type="InterPro" id="IPR026444">
    <property type="entry name" value="Secre_tail"/>
</dbReference>
<dbReference type="Gene3D" id="2.60.120.200">
    <property type="match status" value="1"/>
</dbReference>
<dbReference type="RefSeq" id="WP_195871821.1">
    <property type="nucleotide sequence ID" value="NZ_JADOET010000009.1"/>
</dbReference>
<keyword evidence="2 3" id="KW-0732">Signal</keyword>
<name>A0ABS0EJD4_9FLAO</name>
<dbReference type="InterPro" id="IPR000757">
    <property type="entry name" value="Beta-glucanase-like"/>
</dbReference>
<dbReference type="InterPro" id="IPR050546">
    <property type="entry name" value="Glycosyl_Hydrlase_16"/>
</dbReference>
<evidence type="ECO:0000313" key="5">
    <source>
        <dbReference type="EMBL" id="MBF8150565.1"/>
    </source>
</evidence>
<dbReference type="InterPro" id="IPR013320">
    <property type="entry name" value="ConA-like_dom_sf"/>
</dbReference>
<feature type="domain" description="GH16" evidence="4">
    <location>
        <begin position="188"/>
        <end position="448"/>
    </location>
</feature>
<dbReference type="Proteomes" id="UP000611215">
    <property type="component" value="Unassembled WGS sequence"/>
</dbReference>
<dbReference type="PROSITE" id="PS51762">
    <property type="entry name" value="GH16_2"/>
    <property type="match status" value="1"/>
</dbReference>
<evidence type="ECO:0000256" key="1">
    <source>
        <dbReference type="ARBA" id="ARBA00006865"/>
    </source>
</evidence>
<comment type="similarity">
    <text evidence="1">Belongs to the glycosyl hydrolase 16 family.</text>
</comment>
<evidence type="ECO:0000259" key="4">
    <source>
        <dbReference type="PROSITE" id="PS51762"/>
    </source>
</evidence>
<dbReference type="CDD" id="cd08023">
    <property type="entry name" value="GH16_laminarinase_like"/>
    <property type="match status" value="1"/>
</dbReference>
<dbReference type="PANTHER" id="PTHR10963:SF55">
    <property type="entry name" value="GLYCOSIDE HYDROLASE FAMILY 16 PROTEIN"/>
    <property type="match status" value="1"/>
</dbReference>